<comment type="caution">
    <text evidence="9">The sequence shown here is derived from an EMBL/GenBank/DDBJ whole genome shotgun (WGS) entry which is preliminary data.</text>
</comment>
<feature type="transmembrane region" description="Helical" evidence="7">
    <location>
        <begin position="239"/>
        <end position="258"/>
    </location>
</feature>
<feature type="transmembrane region" description="Helical" evidence="7">
    <location>
        <begin position="149"/>
        <end position="169"/>
    </location>
</feature>
<evidence type="ECO:0000256" key="1">
    <source>
        <dbReference type="ARBA" id="ARBA00004141"/>
    </source>
</evidence>
<feature type="region of interest" description="Disordered" evidence="6">
    <location>
        <begin position="1"/>
        <end position="71"/>
    </location>
</feature>
<feature type="transmembrane region" description="Helical" evidence="7">
    <location>
        <begin position="123"/>
        <end position="142"/>
    </location>
</feature>
<dbReference type="GeneID" id="59329532"/>
<dbReference type="Gene3D" id="1.20.1720.10">
    <property type="entry name" value="Multidrug resistance protein D"/>
    <property type="match status" value="1"/>
</dbReference>
<feature type="region of interest" description="Disordered" evidence="6">
    <location>
        <begin position="547"/>
        <end position="582"/>
    </location>
</feature>
<gene>
    <name evidence="9" type="ORF">HO133_001114</name>
</gene>
<evidence type="ECO:0000256" key="2">
    <source>
        <dbReference type="ARBA" id="ARBA00022448"/>
    </source>
</evidence>
<evidence type="ECO:0000259" key="8">
    <source>
        <dbReference type="PROSITE" id="PS50850"/>
    </source>
</evidence>
<dbReference type="InterPro" id="IPR036259">
    <property type="entry name" value="MFS_trans_sf"/>
</dbReference>
<reference evidence="9 10" key="1">
    <citation type="journal article" date="2020" name="Genomics">
        <title>Complete, high-quality genomes from long-read metagenomic sequencing of two wolf lichen thalli reveals enigmatic genome architecture.</title>
        <authorList>
            <person name="McKenzie S.K."/>
            <person name="Walston R.F."/>
            <person name="Allen J.L."/>
        </authorList>
    </citation>
    <scope>NUCLEOTIDE SEQUENCE [LARGE SCALE GENOMIC DNA]</scope>
    <source>
        <strain evidence="9">WasteWater1</strain>
    </source>
</reference>
<dbReference type="SUPFAM" id="SSF103473">
    <property type="entry name" value="MFS general substrate transporter"/>
    <property type="match status" value="1"/>
</dbReference>
<keyword evidence="2" id="KW-0813">Transport</keyword>
<evidence type="ECO:0000313" key="9">
    <source>
        <dbReference type="EMBL" id="KAF6223062.1"/>
    </source>
</evidence>
<dbReference type="Pfam" id="PF07690">
    <property type="entry name" value="MFS_1"/>
    <property type="match status" value="1"/>
</dbReference>
<dbReference type="InterPro" id="IPR011701">
    <property type="entry name" value="MFS"/>
</dbReference>
<feature type="compositionally biased region" description="Basic and acidic residues" evidence="6">
    <location>
        <begin position="1"/>
        <end position="29"/>
    </location>
</feature>
<keyword evidence="4 7" id="KW-1133">Transmembrane helix</keyword>
<dbReference type="EMBL" id="JACCJB010000011">
    <property type="protein sequence ID" value="KAF6223062.1"/>
    <property type="molecule type" value="Genomic_DNA"/>
</dbReference>
<evidence type="ECO:0000256" key="7">
    <source>
        <dbReference type="SAM" id="Phobius"/>
    </source>
</evidence>
<protein>
    <recommendedName>
        <fullName evidence="8">Major facilitator superfamily (MFS) profile domain-containing protein</fullName>
    </recommendedName>
</protein>
<feature type="transmembrane region" description="Helical" evidence="7">
    <location>
        <begin position="424"/>
        <end position="443"/>
    </location>
</feature>
<proteinExistence type="predicted"/>
<feature type="domain" description="Major facilitator superfamily (MFS) profile" evidence="8">
    <location>
        <begin position="84"/>
        <end position="539"/>
    </location>
</feature>
<sequence>MTSIRSDTESAKYIIKESQDESKLSDQGRKASVHPAGPHLTPGPSPGTGIVTASDGNDPPQGPQHEAPQTPQYSVFSKRKKQGIVLAGSIGAVFSTLTAQTYLPALKVLADDFHVSVSKINLTVTAYLIFQGITPMFIGAFADRMGRRLAYIICFVVYIAANIGLAVSPNYASLLAIRCLQAAGISGTQSLCQAVVADIVTSAERGQYIGFVTLSAILGPSLGPIIGGALTDSLGWRSIFWFLTICAGVILVLIALFFPETCRPIVGDGSIRPPKTNETLWQLIKDRQQSSSHNSEPPILPLTAPEGKVTKATFGIKHLFTSLALLQSKELGLLLAYGGLIYSGINAISAALPSQFTEIYGFNSLEIGLMFLPMAAGSVVAVGVAGKAINWNYRRHAKRLGLTVDKSRQIDLTDFPIEKARLEVALPLVYVSAALVIAWGWALKSRTSVAVPCVLAFLMGVVYIGVLNVFNTLITDLYRKKAAAATAANWFVRCMMGAVMTAVIQPLILAVGSGWAYTIMGLAYVLFSPALFLIMWKGMAWRKEEREKAESRMTARNEKRRIEKKEQKDSACGAEDGVQGTA</sequence>
<dbReference type="Proteomes" id="UP000593566">
    <property type="component" value="Unassembled WGS sequence"/>
</dbReference>
<dbReference type="PANTHER" id="PTHR23502:SF51">
    <property type="entry name" value="QUINIDINE RESISTANCE PROTEIN 1-RELATED"/>
    <property type="match status" value="1"/>
</dbReference>
<feature type="transmembrane region" description="Helical" evidence="7">
    <location>
        <begin position="490"/>
        <end position="509"/>
    </location>
</feature>
<dbReference type="AlphaFoldDB" id="A0A8H6CGK1"/>
<keyword evidence="3 7" id="KW-0812">Transmembrane</keyword>
<feature type="transmembrane region" description="Helical" evidence="7">
    <location>
        <begin position="84"/>
        <end position="103"/>
    </location>
</feature>
<dbReference type="Gene3D" id="1.20.1250.20">
    <property type="entry name" value="MFS general substrate transporter like domains"/>
    <property type="match status" value="1"/>
</dbReference>
<keyword evidence="5 7" id="KW-0472">Membrane</keyword>
<organism evidence="9 10">
    <name type="scientific">Letharia lupina</name>
    <dbReference type="NCBI Taxonomy" id="560253"/>
    <lineage>
        <taxon>Eukaryota</taxon>
        <taxon>Fungi</taxon>
        <taxon>Dikarya</taxon>
        <taxon>Ascomycota</taxon>
        <taxon>Pezizomycotina</taxon>
        <taxon>Lecanoromycetes</taxon>
        <taxon>OSLEUM clade</taxon>
        <taxon>Lecanoromycetidae</taxon>
        <taxon>Lecanorales</taxon>
        <taxon>Lecanorineae</taxon>
        <taxon>Parmeliaceae</taxon>
        <taxon>Letharia</taxon>
    </lineage>
</organism>
<dbReference type="FunFam" id="1.20.1720.10:FF:000009">
    <property type="entry name" value="MFS multidrug transporter"/>
    <property type="match status" value="1"/>
</dbReference>
<evidence type="ECO:0000313" key="10">
    <source>
        <dbReference type="Proteomes" id="UP000593566"/>
    </source>
</evidence>
<feature type="transmembrane region" description="Helical" evidence="7">
    <location>
        <begin position="331"/>
        <end position="352"/>
    </location>
</feature>
<dbReference type="GO" id="GO:0005886">
    <property type="term" value="C:plasma membrane"/>
    <property type="evidence" value="ECO:0007669"/>
    <property type="project" value="TreeGrafter"/>
</dbReference>
<accession>A0A8H6CGK1</accession>
<feature type="transmembrane region" description="Helical" evidence="7">
    <location>
        <begin position="515"/>
        <end position="536"/>
    </location>
</feature>
<dbReference type="GO" id="GO:0022857">
    <property type="term" value="F:transmembrane transporter activity"/>
    <property type="evidence" value="ECO:0007669"/>
    <property type="project" value="InterPro"/>
</dbReference>
<evidence type="ECO:0000256" key="6">
    <source>
        <dbReference type="SAM" id="MobiDB-lite"/>
    </source>
</evidence>
<dbReference type="InterPro" id="IPR020846">
    <property type="entry name" value="MFS_dom"/>
</dbReference>
<dbReference type="PROSITE" id="PS50850">
    <property type="entry name" value="MFS"/>
    <property type="match status" value="1"/>
</dbReference>
<comment type="subcellular location">
    <subcellularLocation>
        <location evidence="1">Membrane</location>
        <topology evidence="1">Multi-pass membrane protein</topology>
    </subcellularLocation>
</comment>
<feature type="transmembrane region" description="Helical" evidence="7">
    <location>
        <begin position="449"/>
        <end position="470"/>
    </location>
</feature>
<keyword evidence="10" id="KW-1185">Reference proteome</keyword>
<dbReference type="RefSeq" id="XP_037152408.1">
    <property type="nucleotide sequence ID" value="XM_037292046.1"/>
</dbReference>
<feature type="compositionally biased region" description="Basic and acidic residues" evidence="6">
    <location>
        <begin position="547"/>
        <end position="569"/>
    </location>
</feature>
<feature type="transmembrane region" description="Helical" evidence="7">
    <location>
        <begin position="367"/>
        <end position="389"/>
    </location>
</feature>
<name>A0A8H6CGK1_9LECA</name>
<evidence type="ECO:0000256" key="5">
    <source>
        <dbReference type="ARBA" id="ARBA00023136"/>
    </source>
</evidence>
<dbReference type="PANTHER" id="PTHR23502">
    <property type="entry name" value="MAJOR FACILITATOR SUPERFAMILY"/>
    <property type="match status" value="1"/>
</dbReference>
<evidence type="ECO:0000256" key="4">
    <source>
        <dbReference type="ARBA" id="ARBA00022989"/>
    </source>
</evidence>
<evidence type="ECO:0000256" key="3">
    <source>
        <dbReference type="ARBA" id="ARBA00022692"/>
    </source>
</evidence>